<organism evidence="1 2">
    <name type="scientific">Budvicia aquatica</name>
    <dbReference type="NCBI Taxonomy" id="82979"/>
    <lineage>
        <taxon>Bacteria</taxon>
        <taxon>Pseudomonadati</taxon>
        <taxon>Pseudomonadota</taxon>
        <taxon>Gammaproteobacteria</taxon>
        <taxon>Enterobacterales</taxon>
        <taxon>Budviciaceae</taxon>
        <taxon>Budvicia</taxon>
    </lineage>
</organism>
<dbReference type="EMBL" id="CAADJA010000002">
    <property type="protein sequence ID" value="VFS52450.1"/>
    <property type="molecule type" value="Genomic_DNA"/>
</dbReference>
<dbReference type="AlphaFoldDB" id="A0A484ZVG0"/>
<protein>
    <submittedName>
        <fullName evidence="1">Uncharacterized protein</fullName>
    </submittedName>
</protein>
<reference evidence="1 2" key="1">
    <citation type="submission" date="2019-03" db="EMBL/GenBank/DDBJ databases">
        <authorList>
            <consortium name="Pathogen Informatics"/>
        </authorList>
    </citation>
    <scope>NUCLEOTIDE SEQUENCE [LARGE SCALE GENOMIC DNA]</scope>
    <source>
        <strain evidence="1 2">NCTC12282</strain>
    </source>
</reference>
<gene>
    <name evidence="1" type="ORF">NCTC12282_05839</name>
</gene>
<evidence type="ECO:0000313" key="1">
    <source>
        <dbReference type="EMBL" id="VFS52450.1"/>
    </source>
</evidence>
<name>A0A484ZVG0_9GAMM</name>
<accession>A0A484ZVG0</accession>
<evidence type="ECO:0000313" key="2">
    <source>
        <dbReference type="Proteomes" id="UP000373449"/>
    </source>
</evidence>
<dbReference type="Proteomes" id="UP000373449">
    <property type="component" value="Unassembled WGS sequence"/>
</dbReference>
<sequence>MMLIACSQLNIVDLLYPKVMNSIITGDVKRFATDDDGEIESQKMFVLAMEMLSSEKQSTIDWASAGIPIERFYYDFVKEALYSTDETILKEWLNGLCDQHLKWCARAPDIMEEATFMGYEVPDQLHLWPFEYHAVINIRARHGLSTPVIDHPLLTNNFKNMAIPDFSQWEKPTWFTEVSEELIRINPDLAFTRDLF</sequence>
<proteinExistence type="predicted"/>